<reference evidence="1 2" key="1">
    <citation type="journal article" date="2023" name="Plants (Basel)">
        <title>Bridging the Gap: Combining Genomics and Transcriptomics Approaches to Understand Stylosanthes scabra, an Orphan Legume from the Brazilian Caatinga.</title>
        <authorList>
            <person name="Ferreira-Neto J.R.C."/>
            <person name="da Silva M.D."/>
            <person name="Binneck E."/>
            <person name="de Melo N.F."/>
            <person name="da Silva R.H."/>
            <person name="de Melo A.L.T.M."/>
            <person name="Pandolfi V."/>
            <person name="Bustamante F.O."/>
            <person name="Brasileiro-Vidal A.C."/>
            <person name="Benko-Iseppon A.M."/>
        </authorList>
    </citation>
    <scope>NUCLEOTIDE SEQUENCE [LARGE SCALE GENOMIC DNA]</scope>
    <source>
        <tissue evidence="1">Leaves</tissue>
    </source>
</reference>
<gene>
    <name evidence="1" type="ORF">PIB30_064639</name>
</gene>
<organism evidence="1 2">
    <name type="scientific">Stylosanthes scabra</name>
    <dbReference type="NCBI Taxonomy" id="79078"/>
    <lineage>
        <taxon>Eukaryota</taxon>
        <taxon>Viridiplantae</taxon>
        <taxon>Streptophyta</taxon>
        <taxon>Embryophyta</taxon>
        <taxon>Tracheophyta</taxon>
        <taxon>Spermatophyta</taxon>
        <taxon>Magnoliopsida</taxon>
        <taxon>eudicotyledons</taxon>
        <taxon>Gunneridae</taxon>
        <taxon>Pentapetalae</taxon>
        <taxon>rosids</taxon>
        <taxon>fabids</taxon>
        <taxon>Fabales</taxon>
        <taxon>Fabaceae</taxon>
        <taxon>Papilionoideae</taxon>
        <taxon>50 kb inversion clade</taxon>
        <taxon>dalbergioids sensu lato</taxon>
        <taxon>Dalbergieae</taxon>
        <taxon>Pterocarpus clade</taxon>
        <taxon>Stylosanthes</taxon>
    </lineage>
</organism>
<sequence>MKPVGGESAKHSDAQSLDGTSGRILLIGSDKFLSMGGPGCPSACLSDEPNVPPIMGSSMLQVGDTRLVHTSRTLGRRVDRVGQFCVSESFGKVDLKK</sequence>
<comment type="caution">
    <text evidence="1">The sequence shown here is derived from an EMBL/GenBank/DDBJ whole genome shotgun (WGS) entry which is preliminary data.</text>
</comment>
<dbReference type="Proteomes" id="UP001341840">
    <property type="component" value="Unassembled WGS sequence"/>
</dbReference>
<keyword evidence="2" id="KW-1185">Reference proteome</keyword>
<proteinExistence type="predicted"/>
<name>A0ABU6WK51_9FABA</name>
<evidence type="ECO:0000313" key="1">
    <source>
        <dbReference type="EMBL" id="MED6186212.1"/>
    </source>
</evidence>
<dbReference type="EMBL" id="JASCZI010181875">
    <property type="protein sequence ID" value="MED6186212.1"/>
    <property type="molecule type" value="Genomic_DNA"/>
</dbReference>
<accession>A0ABU6WK51</accession>
<protein>
    <submittedName>
        <fullName evidence="1">Uncharacterized protein</fullName>
    </submittedName>
</protein>
<evidence type="ECO:0000313" key="2">
    <source>
        <dbReference type="Proteomes" id="UP001341840"/>
    </source>
</evidence>